<feature type="region of interest" description="Disordered" evidence="1">
    <location>
        <begin position="325"/>
        <end position="354"/>
    </location>
</feature>
<dbReference type="EMBL" id="KJ668715">
    <property type="protein sequence ID" value="AII27283.1"/>
    <property type="molecule type" value="Genomic_DNA"/>
</dbReference>
<evidence type="ECO:0000313" key="2">
    <source>
        <dbReference type="EMBL" id="AII27283.1"/>
    </source>
</evidence>
<dbReference type="GO" id="GO:0003677">
    <property type="term" value="F:DNA binding"/>
    <property type="evidence" value="ECO:0007669"/>
    <property type="project" value="UniProtKB-KW"/>
</dbReference>
<dbReference type="Proteomes" id="UP000259540">
    <property type="component" value="Segment"/>
</dbReference>
<evidence type="ECO:0000256" key="1">
    <source>
        <dbReference type="SAM" id="MobiDB-lite"/>
    </source>
</evidence>
<protein>
    <submittedName>
        <fullName evidence="2">Single-stranded DNA-binding protein</fullName>
    </submittedName>
</protein>
<sequence>MVNFKEFLKQENQENESNNNEEVAFPKGKHQRLFLSKKSNTVVVRILPPANLTDNYAQKYRKIMLNNVMTDTGKALNPSFTLPWEPNEDSPLEQALADWYNRGVVPNYYGGKSRPSKATVVNAVALVTDANGNWVHEVDEYGQLVVRVLDLPYSAYTGINRKLADPMLNTTGSDYSFISDVGANPIRITKPTSNTEKAYQVEVYTGITLPPLPENWRDQLEDLAYQVSPSEDYNSKFVNFVIERVNAVTSGGAQQQQANPYGGQQAPQQQGGYQQQVPQQQGGYQQQVPQQQAYQQPAQQTQAQTYQQPVQQQQQAQTYQQPTQAYQAPTQQVPQQQAYQAPAQPTQAQTYQQPVQQQQQAQTYQQPTQAYQAPTQQVPQQQAYQAPVQQPIQQAPVAQPQQAPVQQQQTYQAPVQPQAQQPITQGMVDSAMSGLASPKESVQQQKPVTPPPAPQAQQPVSNDSSLPDVDELLRSMQEG</sequence>
<keyword evidence="2" id="KW-0238">DNA-binding</keyword>
<accession>A0A076G5X9</accession>
<evidence type="ECO:0000313" key="3">
    <source>
        <dbReference type="Proteomes" id="UP000259540"/>
    </source>
</evidence>
<name>A0A076G5X9_9CAUD</name>
<feature type="compositionally biased region" description="Low complexity" evidence="1">
    <location>
        <begin position="368"/>
        <end position="425"/>
    </location>
</feature>
<organism evidence="2 3">
    <name type="scientific">Listeria phage LMTA-34</name>
    <dbReference type="NCBI Taxonomy" id="1486397"/>
    <lineage>
        <taxon>Viruses</taxon>
        <taxon>Duplodnaviria</taxon>
        <taxon>Heunggongvirae</taxon>
        <taxon>Uroviricota</taxon>
        <taxon>Caudoviricetes</taxon>
        <taxon>Herelleviridae</taxon>
        <taxon>Jasinskavirinae</taxon>
        <taxon>Pecentumvirus</taxon>
        <taxon>Pecentumvirus LMTA34</taxon>
    </lineage>
</organism>
<reference evidence="2 3" key="1">
    <citation type="submission" date="2014-04" db="EMBL/GenBank/DDBJ databases">
        <title>Genome sequencing of lytic Listeria phages.</title>
        <authorList>
            <person name="Woolston J."/>
            <person name="Rajanna C."/>
            <person name="Abuladze T."/>
            <person name="Li M."/>
            <person name="Anderson B."/>
            <person name="Sulakvelidze A."/>
        </authorList>
    </citation>
    <scope>NUCLEOTIDE SEQUENCE [LARGE SCALE GENOMIC DNA]</scope>
</reference>
<feature type="region of interest" description="Disordered" evidence="1">
    <location>
        <begin position="253"/>
        <end position="292"/>
    </location>
</feature>
<proteinExistence type="predicted"/>
<feature type="region of interest" description="Disordered" evidence="1">
    <location>
        <begin position="368"/>
        <end position="479"/>
    </location>
</feature>